<reference evidence="1 2" key="1">
    <citation type="submission" date="2012-02" db="EMBL/GenBank/DDBJ databases">
        <title>Complete genome sequence of Actinoplanes missouriensis 431 (= NBRC 102363).</title>
        <authorList>
            <person name="Ohnishi Y."/>
            <person name="Ishikawa J."/>
            <person name="Sekine M."/>
            <person name="Hosoyama A."/>
            <person name="Harada T."/>
            <person name="Narita H."/>
            <person name="Hata T."/>
            <person name="Konno Y."/>
            <person name="Tutikane K."/>
            <person name="Fujita N."/>
            <person name="Horinouchi S."/>
            <person name="Hayakawa M."/>
        </authorList>
    </citation>
    <scope>NUCLEOTIDE SEQUENCE [LARGE SCALE GENOMIC DNA]</scope>
    <source>
        <strain evidence="2">ATCC 14538 / DSM 43046 / CBS 188.64 / JCM 3121 / NBRC 102363 / NCIMB 12654 / NRRL B-3342 / UNCC 431</strain>
    </source>
</reference>
<evidence type="ECO:0000313" key="1">
    <source>
        <dbReference type="EMBL" id="BAL87239.1"/>
    </source>
</evidence>
<dbReference type="KEGG" id="ams:AMIS_20190"/>
<sequence length="64" mass="6785">MIRIHLVDGSHVDTNEYDIGRATADVTAGVDLELSIPQRIAGLAEPMPSTLIGAAQVDRIEALS</sequence>
<dbReference type="Proteomes" id="UP000007882">
    <property type="component" value="Chromosome"/>
</dbReference>
<dbReference type="HOGENOM" id="CLU_2857581_0_0_11"/>
<accession>I0H2K2</accession>
<keyword evidence="2" id="KW-1185">Reference proteome</keyword>
<organism evidence="1 2">
    <name type="scientific">Actinoplanes missouriensis (strain ATCC 14538 / DSM 43046 / CBS 188.64 / JCM 3121 / NBRC 102363 / NCIMB 12654 / NRRL B-3342 / UNCC 431)</name>
    <dbReference type="NCBI Taxonomy" id="512565"/>
    <lineage>
        <taxon>Bacteria</taxon>
        <taxon>Bacillati</taxon>
        <taxon>Actinomycetota</taxon>
        <taxon>Actinomycetes</taxon>
        <taxon>Micromonosporales</taxon>
        <taxon>Micromonosporaceae</taxon>
        <taxon>Actinoplanes</taxon>
    </lineage>
</organism>
<dbReference type="PATRIC" id="fig|512565.3.peg.2023"/>
<gene>
    <name evidence="1" type="ordered locus">AMIS_20190</name>
</gene>
<protein>
    <submittedName>
        <fullName evidence="1">Uncharacterized protein</fullName>
    </submittedName>
</protein>
<dbReference type="RefSeq" id="WP_014442134.1">
    <property type="nucleotide sequence ID" value="NC_017093.1"/>
</dbReference>
<dbReference type="AlphaFoldDB" id="I0H2K2"/>
<dbReference type="EMBL" id="AP012319">
    <property type="protein sequence ID" value="BAL87239.1"/>
    <property type="molecule type" value="Genomic_DNA"/>
</dbReference>
<name>I0H2K2_ACTM4</name>
<proteinExistence type="predicted"/>
<evidence type="ECO:0000313" key="2">
    <source>
        <dbReference type="Proteomes" id="UP000007882"/>
    </source>
</evidence>
<dbReference type="STRING" id="512565.AMIS_20190"/>